<protein>
    <submittedName>
        <fullName evidence="1">Uncharacterized protein</fullName>
    </submittedName>
</protein>
<evidence type="ECO:0000313" key="1">
    <source>
        <dbReference type="EMBL" id="VTZ64046.1"/>
    </source>
</evidence>
<dbReference type="EMBL" id="CABFNB010000124">
    <property type="protein sequence ID" value="VTZ64046.1"/>
    <property type="molecule type" value="Genomic_DNA"/>
</dbReference>
<dbReference type="AlphaFoldDB" id="A0A508X396"/>
<sequence>MKKEKRETCPHSAAAQAPDDFLLTHKFPIHAGFLTPDHTGIAKGDSGGCFWRPRKVYPFVHI</sequence>
<dbReference type="Proteomes" id="UP000507954">
    <property type="component" value="Unassembled WGS sequence"/>
</dbReference>
<gene>
    <name evidence="1" type="ORF">EMEDMD4_560009</name>
</gene>
<name>A0A508X396_9HYPH</name>
<organism evidence="1">
    <name type="scientific">Sinorhizobium medicae</name>
    <dbReference type="NCBI Taxonomy" id="110321"/>
    <lineage>
        <taxon>Bacteria</taxon>
        <taxon>Pseudomonadati</taxon>
        <taxon>Pseudomonadota</taxon>
        <taxon>Alphaproteobacteria</taxon>
        <taxon>Hyphomicrobiales</taxon>
        <taxon>Rhizobiaceae</taxon>
        <taxon>Sinorhizobium/Ensifer group</taxon>
        <taxon>Sinorhizobium</taxon>
    </lineage>
</organism>
<reference evidence="1" key="1">
    <citation type="submission" date="2019-06" db="EMBL/GenBank/DDBJ databases">
        <authorList>
            <person name="Le Quere A."/>
            <person name="Colella S."/>
        </authorList>
    </citation>
    <scope>NUCLEOTIDE SEQUENCE</scope>
    <source>
        <strain evidence="1">EmedicaeMD41</strain>
    </source>
</reference>
<proteinExistence type="predicted"/>
<accession>A0A508X396</accession>